<protein>
    <recommendedName>
        <fullName evidence="5">Cobalt-precorrin-5B C(1)-methyltransferase</fullName>
        <ecNumber evidence="5">2.1.1.195</ecNumber>
    </recommendedName>
    <alternativeName>
        <fullName evidence="5">Cobalt-precorrin-6A synthase</fullName>
    </alternativeName>
</protein>
<evidence type="ECO:0000256" key="4">
    <source>
        <dbReference type="ARBA" id="ARBA00022691"/>
    </source>
</evidence>
<reference evidence="6 7" key="1">
    <citation type="journal article" date="2020" name="Cell Host Microbe">
        <title>Functional and Genomic Variation between Human-Derived Isolates of Lachnospiraceae Reveals Inter- and Intra-Species Diversity.</title>
        <authorList>
            <person name="Sorbara M.T."/>
            <person name="Littmann E.R."/>
            <person name="Fontana E."/>
            <person name="Moody T.U."/>
            <person name="Kohout C.E."/>
            <person name="Gjonbalaj M."/>
            <person name="Eaton V."/>
            <person name="Seok R."/>
            <person name="Leiner I.M."/>
            <person name="Pamer E.G."/>
        </authorList>
    </citation>
    <scope>NUCLEOTIDE SEQUENCE [LARGE SCALE GENOMIC DNA]</scope>
    <source>
        <strain evidence="6 7">MSK.14.54</strain>
    </source>
</reference>
<evidence type="ECO:0000256" key="3">
    <source>
        <dbReference type="ARBA" id="ARBA00022679"/>
    </source>
</evidence>
<evidence type="ECO:0000313" key="6">
    <source>
        <dbReference type="EMBL" id="NSE15392.1"/>
    </source>
</evidence>
<keyword evidence="2 5" id="KW-0489">Methyltransferase</keyword>
<dbReference type="SUPFAM" id="SSF111342">
    <property type="entry name" value="CbiD-like"/>
    <property type="match status" value="1"/>
</dbReference>
<comment type="similarity">
    <text evidence="5">Belongs to the CbiD family.</text>
</comment>
<comment type="caution">
    <text evidence="6">The sequence shown here is derived from an EMBL/GenBank/DDBJ whole genome shotgun (WGS) entry which is preliminary data.</text>
</comment>
<dbReference type="InterPro" id="IPR036074">
    <property type="entry name" value="CbiD_sf"/>
</dbReference>
<keyword evidence="3 5" id="KW-0808">Transferase</keyword>
<sequence>MRGSKKLRMGYTTGSCAAAAARGAAFMLLSGKEIQEVKIHTPKGIVLNLELLDIRRSAEKVSCAVRKDGGDDPDVTDKALIYAEVTFGTEEGIVIDGGFGVGRVTKPGLDQPVGNAAINHVPRQMIRENVEEIQKKLDDFRALQVVISVPEGEELAKHTFNPRLGITGGISILGTSGIVVPMSEEALISTIRVEMEMRKAQGDRVLLVTPGNYGQDFLKTYPWVRADHSVKCSNYVGKTLEFAAELGFDAILFVAHLGKFVKVSGGIMNTHSHEADCRAELLTAQAVRAGADLALAKKLLETGTTEEAVQILKEAGCLKETMEKVTEKIAFYMNYHIEGRVQTEAIVFSSNEGLLGETSGAGELLERLREQEEKENRKE</sequence>
<evidence type="ECO:0000256" key="1">
    <source>
        <dbReference type="ARBA" id="ARBA00022573"/>
    </source>
</evidence>
<dbReference type="PIRSF" id="PIRSF026782">
    <property type="entry name" value="CbiD"/>
    <property type="match status" value="1"/>
</dbReference>
<dbReference type="Proteomes" id="UP000768180">
    <property type="component" value="Unassembled WGS sequence"/>
</dbReference>
<dbReference type="EC" id="2.1.1.195" evidence="5"/>
<keyword evidence="1 5" id="KW-0169">Cobalamin biosynthesis</keyword>
<gene>
    <name evidence="5 6" type="primary">cbiD</name>
    <name evidence="6" type="ORF">G5B05_02960</name>
</gene>
<dbReference type="PANTHER" id="PTHR35863:SF1">
    <property type="entry name" value="COBALT-PRECORRIN-5B C(1)-METHYLTRANSFERASE"/>
    <property type="match status" value="1"/>
</dbReference>
<dbReference type="HAMAP" id="MF_00787">
    <property type="entry name" value="CbiD"/>
    <property type="match status" value="1"/>
</dbReference>
<name>A0ABX2GAR1_9FIRM</name>
<keyword evidence="7" id="KW-1185">Reference proteome</keyword>
<evidence type="ECO:0000256" key="5">
    <source>
        <dbReference type="HAMAP-Rule" id="MF_00787"/>
    </source>
</evidence>
<dbReference type="EMBL" id="JAAITQ010000004">
    <property type="protein sequence ID" value="NSE15392.1"/>
    <property type="molecule type" value="Genomic_DNA"/>
</dbReference>
<dbReference type="PANTHER" id="PTHR35863">
    <property type="entry name" value="COBALT-PRECORRIN-5B C(1)-METHYLTRANSFERASE"/>
    <property type="match status" value="1"/>
</dbReference>
<evidence type="ECO:0000256" key="2">
    <source>
        <dbReference type="ARBA" id="ARBA00022603"/>
    </source>
</evidence>
<keyword evidence="4 5" id="KW-0949">S-adenosyl-L-methionine</keyword>
<dbReference type="Gene3D" id="3.30.2110.10">
    <property type="entry name" value="CbiD-like"/>
    <property type="match status" value="1"/>
</dbReference>
<dbReference type="Pfam" id="PF01888">
    <property type="entry name" value="CbiD"/>
    <property type="match status" value="1"/>
</dbReference>
<organism evidence="6 7">
    <name type="scientific">Fusicatenibacter saccharivorans</name>
    <dbReference type="NCBI Taxonomy" id="1150298"/>
    <lineage>
        <taxon>Bacteria</taxon>
        <taxon>Bacillati</taxon>
        <taxon>Bacillota</taxon>
        <taxon>Clostridia</taxon>
        <taxon>Lachnospirales</taxon>
        <taxon>Lachnospiraceae</taxon>
        <taxon>Fusicatenibacter</taxon>
    </lineage>
</organism>
<proteinExistence type="inferred from homology"/>
<dbReference type="InterPro" id="IPR002748">
    <property type="entry name" value="CbiD"/>
</dbReference>
<comment type="catalytic activity">
    <reaction evidence="5">
        <text>Co-precorrin-5B + S-adenosyl-L-methionine = Co-precorrin-6A + S-adenosyl-L-homocysteine</text>
        <dbReference type="Rhea" id="RHEA:26285"/>
        <dbReference type="ChEBI" id="CHEBI:57856"/>
        <dbReference type="ChEBI" id="CHEBI:59789"/>
        <dbReference type="ChEBI" id="CHEBI:60063"/>
        <dbReference type="ChEBI" id="CHEBI:60064"/>
        <dbReference type="EC" id="2.1.1.195"/>
    </reaction>
</comment>
<comment type="pathway">
    <text evidence="5">Cofactor biosynthesis; adenosylcobalamin biosynthesis; cob(II)yrinate a,c-diamide from sirohydrochlorin (anaerobic route): step 6/10.</text>
</comment>
<accession>A0ABX2GAR1</accession>
<dbReference type="NCBIfam" id="TIGR00312">
    <property type="entry name" value="cbiD"/>
    <property type="match status" value="1"/>
</dbReference>
<comment type="function">
    <text evidence="5">Catalyzes the methylation of C-1 in cobalt-precorrin-5B to form cobalt-precorrin-6A.</text>
</comment>
<evidence type="ECO:0000313" key="7">
    <source>
        <dbReference type="Proteomes" id="UP000768180"/>
    </source>
</evidence>